<evidence type="ECO:0000313" key="2">
    <source>
        <dbReference type="Proteomes" id="UP000887013"/>
    </source>
</evidence>
<dbReference type="AlphaFoldDB" id="A0A8X6PTC6"/>
<gene>
    <name evidence="1" type="ORF">NPIL_637691</name>
</gene>
<dbReference type="Proteomes" id="UP000887013">
    <property type="component" value="Unassembled WGS sequence"/>
</dbReference>
<reference evidence="1" key="1">
    <citation type="submission" date="2020-08" db="EMBL/GenBank/DDBJ databases">
        <title>Multicomponent nature underlies the extraordinary mechanical properties of spider dragline silk.</title>
        <authorList>
            <person name="Kono N."/>
            <person name="Nakamura H."/>
            <person name="Mori M."/>
            <person name="Yoshida Y."/>
            <person name="Ohtoshi R."/>
            <person name="Malay A.D."/>
            <person name="Moran D.A.P."/>
            <person name="Tomita M."/>
            <person name="Numata K."/>
            <person name="Arakawa K."/>
        </authorList>
    </citation>
    <scope>NUCLEOTIDE SEQUENCE</scope>
</reference>
<name>A0A8X6PTC6_NEPPI</name>
<comment type="caution">
    <text evidence="1">The sequence shown here is derived from an EMBL/GenBank/DDBJ whole genome shotgun (WGS) entry which is preliminary data.</text>
</comment>
<proteinExistence type="predicted"/>
<keyword evidence="2" id="KW-1185">Reference proteome</keyword>
<organism evidence="1 2">
    <name type="scientific">Nephila pilipes</name>
    <name type="common">Giant wood spider</name>
    <name type="synonym">Nephila maculata</name>
    <dbReference type="NCBI Taxonomy" id="299642"/>
    <lineage>
        <taxon>Eukaryota</taxon>
        <taxon>Metazoa</taxon>
        <taxon>Ecdysozoa</taxon>
        <taxon>Arthropoda</taxon>
        <taxon>Chelicerata</taxon>
        <taxon>Arachnida</taxon>
        <taxon>Araneae</taxon>
        <taxon>Araneomorphae</taxon>
        <taxon>Entelegynae</taxon>
        <taxon>Araneoidea</taxon>
        <taxon>Nephilidae</taxon>
        <taxon>Nephila</taxon>
    </lineage>
</organism>
<accession>A0A8X6PTC6</accession>
<protein>
    <submittedName>
        <fullName evidence="1">Uncharacterized protein</fullName>
    </submittedName>
</protein>
<sequence>MNLVSNVRQSSRGCHDRPNIFVLFDPKLTDVPTGYVLKPFAAFWDIKLDHLHGSKDHLLCQEIQVQKRALRCPQRNYHP</sequence>
<evidence type="ECO:0000313" key="1">
    <source>
        <dbReference type="EMBL" id="GFT88195.1"/>
    </source>
</evidence>
<dbReference type="EMBL" id="BMAW01073542">
    <property type="protein sequence ID" value="GFT88195.1"/>
    <property type="molecule type" value="Genomic_DNA"/>
</dbReference>